<dbReference type="PANTHER" id="PTHR24421:SF61">
    <property type="entry name" value="OXYGEN SENSOR HISTIDINE KINASE NREB"/>
    <property type="match status" value="1"/>
</dbReference>
<evidence type="ECO:0000256" key="1">
    <source>
        <dbReference type="ARBA" id="ARBA00022679"/>
    </source>
</evidence>
<dbReference type="InterPro" id="IPR005467">
    <property type="entry name" value="His_kinase_dom"/>
</dbReference>
<dbReference type="CDD" id="cd16917">
    <property type="entry name" value="HATPase_UhpB-NarQ-NarX-like"/>
    <property type="match status" value="1"/>
</dbReference>
<sequence length="396" mass="42677">MNDQGTDVPTERRAASRADLEALLAQIAEDLSGQIDLDQLLMRIVSAARHVTGAPYAALGVLAPSGESLVRFIHEGMDPDTVRRIGPHPTGGGLLGELIRHPEPLVVDQLDAHPAYRGFPPNHPPMTNFLGVPVRAGGRIFGNLYLTDRADGFTEEDLRAVAILAAQAGAAIHAAELADRLRDSAVQDERERISRDLHDGVIQSLFSVGMGLEGAKALIDRDPTRLQTRIDIAVDQLDDTIREIRNTIFTLRPGSADLGLQRGLVDLAREYEVNEILRPVLNVSQSLDVHVEEELVPDVLHIVREALSNVAKHATATQVMLDAEIIARDLVISVRDTGGGFDADTVTRGNGLENMAERAVLLGAHLGVTSTIGEGTTVTLTVPLHPTAPEQEDYSA</sequence>
<dbReference type="EMBL" id="CP031165">
    <property type="protein sequence ID" value="AXV05600.1"/>
    <property type="molecule type" value="Genomic_DNA"/>
</dbReference>
<dbReference type="Pfam" id="PF07730">
    <property type="entry name" value="HisKA_3"/>
    <property type="match status" value="1"/>
</dbReference>
<dbReference type="KEGG" id="euz:DVS28_a0899"/>
<reference evidence="5 6" key="1">
    <citation type="submission" date="2018-09" db="EMBL/GenBank/DDBJ databases">
        <title>Complete genome sequence of Euzebya sp. DY32-46 isolated from seawater of Pacific Ocean.</title>
        <authorList>
            <person name="Xu L."/>
            <person name="Wu Y.-H."/>
            <person name="Xu X.-W."/>
        </authorList>
    </citation>
    <scope>NUCLEOTIDE SEQUENCE [LARGE SCALE GENOMIC DNA]</scope>
    <source>
        <strain evidence="5 6">DY32-46</strain>
    </source>
</reference>
<dbReference type="Gene3D" id="3.30.450.40">
    <property type="match status" value="1"/>
</dbReference>
<dbReference type="AlphaFoldDB" id="A0A346XTQ3"/>
<keyword evidence="3" id="KW-0902">Two-component regulatory system</keyword>
<organism evidence="5 6">
    <name type="scientific">Euzebya pacifica</name>
    <dbReference type="NCBI Taxonomy" id="1608957"/>
    <lineage>
        <taxon>Bacteria</taxon>
        <taxon>Bacillati</taxon>
        <taxon>Actinomycetota</taxon>
        <taxon>Nitriliruptoria</taxon>
        <taxon>Euzebyales</taxon>
    </lineage>
</organism>
<dbReference type="InterPro" id="IPR003018">
    <property type="entry name" value="GAF"/>
</dbReference>
<evidence type="ECO:0000313" key="6">
    <source>
        <dbReference type="Proteomes" id="UP000264006"/>
    </source>
</evidence>
<dbReference type="OrthoDB" id="5241249at2"/>
<dbReference type="SUPFAM" id="SSF55874">
    <property type="entry name" value="ATPase domain of HSP90 chaperone/DNA topoisomerase II/histidine kinase"/>
    <property type="match status" value="1"/>
</dbReference>
<proteinExistence type="predicted"/>
<accession>A0A346XTQ3</accession>
<dbReference type="GO" id="GO:0046983">
    <property type="term" value="F:protein dimerization activity"/>
    <property type="evidence" value="ECO:0007669"/>
    <property type="project" value="InterPro"/>
</dbReference>
<dbReference type="Pfam" id="PF02518">
    <property type="entry name" value="HATPase_c"/>
    <property type="match status" value="1"/>
</dbReference>
<dbReference type="SMART" id="SM00387">
    <property type="entry name" value="HATPase_c"/>
    <property type="match status" value="1"/>
</dbReference>
<dbReference type="GO" id="GO:0016020">
    <property type="term" value="C:membrane"/>
    <property type="evidence" value="ECO:0007669"/>
    <property type="project" value="InterPro"/>
</dbReference>
<dbReference type="Proteomes" id="UP000264006">
    <property type="component" value="Chromosome"/>
</dbReference>
<keyword evidence="2 5" id="KW-0418">Kinase</keyword>
<dbReference type="InterPro" id="IPR050482">
    <property type="entry name" value="Sensor_HK_TwoCompSys"/>
</dbReference>
<dbReference type="PROSITE" id="PS50109">
    <property type="entry name" value="HIS_KIN"/>
    <property type="match status" value="1"/>
</dbReference>
<evidence type="ECO:0000256" key="2">
    <source>
        <dbReference type="ARBA" id="ARBA00022777"/>
    </source>
</evidence>
<dbReference type="Gene3D" id="3.30.565.10">
    <property type="entry name" value="Histidine kinase-like ATPase, C-terminal domain"/>
    <property type="match status" value="1"/>
</dbReference>
<dbReference type="InterPro" id="IPR029016">
    <property type="entry name" value="GAF-like_dom_sf"/>
</dbReference>
<gene>
    <name evidence="5" type="ORF">DVS28_a0899</name>
</gene>
<dbReference type="Pfam" id="PF13185">
    <property type="entry name" value="GAF_2"/>
    <property type="match status" value="1"/>
</dbReference>
<dbReference type="PANTHER" id="PTHR24421">
    <property type="entry name" value="NITRATE/NITRITE SENSOR PROTEIN NARX-RELATED"/>
    <property type="match status" value="1"/>
</dbReference>
<dbReference type="SMART" id="SM00065">
    <property type="entry name" value="GAF"/>
    <property type="match status" value="1"/>
</dbReference>
<feature type="domain" description="Histidine kinase" evidence="4">
    <location>
        <begin position="299"/>
        <end position="386"/>
    </location>
</feature>
<dbReference type="GO" id="GO:0000155">
    <property type="term" value="F:phosphorelay sensor kinase activity"/>
    <property type="evidence" value="ECO:0007669"/>
    <property type="project" value="InterPro"/>
</dbReference>
<keyword evidence="1" id="KW-0808">Transferase</keyword>
<evidence type="ECO:0000256" key="3">
    <source>
        <dbReference type="ARBA" id="ARBA00023012"/>
    </source>
</evidence>
<dbReference type="SUPFAM" id="SSF55781">
    <property type="entry name" value="GAF domain-like"/>
    <property type="match status" value="1"/>
</dbReference>
<keyword evidence="6" id="KW-1185">Reference proteome</keyword>
<evidence type="ECO:0000259" key="4">
    <source>
        <dbReference type="PROSITE" id="PS50109"/>
    </source>
</evidence>
<protein>
    <submittedName>
        <fullName evidence="5">Putative two-component system sensor kinase</fullName>
    </submittedName>
</protein>
<dbReference type="InterPro" id="IPR036890">
    <property type="entry name" value="HATPase_C_sf"/>
</dbReference>
<dbReference type="InterPro" id="IPR011712">
    <property type="entry name" value="Sig_transdc_His_kin_sub3_dim/P"/>
</dbReference>
<dbReference type="InterPro" id="IPR003594">
    <property type="entry name" value="HATPase_dom"/>
</dbReference>
<dbReference type="RefSeq" id="WP_114590386.1">
    <property type="nucleotide sequence ID" value="NZ_CP031165.1"/>
</dbReference>
<name>A0A346XTQ3_9ACTN</name>
<dbReference type="Gene3D" id="1.20.5.1930">
    <property type="match status" value="1"/>
</dbReference>
<evidence type="ECO:0000313" key="5">
    <source>
        <dbReference type="EMBL" id="AXV05600.1"/>
    </source>
</evidence>